<dbReference type="HOGENOM" id="CLU_124016_0_0_1"/>
<dbReference type="OrthoDB" id="2709405at2759"/>
<feature type="region of interest" description="Disordered" evidence="1">
    <location>
        <begin position="41"/>
        <end position="76"/>
    </location>
</feature>
<feature type="compositionally biased region" description="Basic and acidic residues" evidence="1">
    <location>
        <begin position="52"/>
        <end position="61"/>
    </location>
</feature>
<keyword evidence="3" id="KW-1185">Reference proteome</keyword>
<sequence>MLQATPQALKDSQTPIPNIQPLVHAPFYSWHRNQGLLQANQVSSAPPSQLHGGKEKEKLAGSEDQEKEPEDTSGLSEYQKALQEASKYVMLPYFVPPPNVGVMVDNFTEMLRKKEVFLTELADIQFACEDYETALCRYLGDAEVERLVRANFTIQKLQTVKGRYITVVAAIATHDFCLSCELLPLHKV</sequence>
<dbReference type="EMBL" id="KN834301">
    <property type="protein sequence ID" value="KIK11102.1"/>
    <property type="molecule type" value="Genomic_DNA"/>
</dbReference>
<evidence type="ECO:0000256" key="1">
    <source>
        <dbReference type="SAM" id="MobiDB-lite"/>
    </source>
</evidence>
<protein>
    <submittedName>
        <fullName evidence="2">Uncharacterized protein</fullName>
    </submittedName>
</protein>
<reference evidence="3" key="2">
    <citation type="submission" date="2015-01" db="EMBL/GenBank/DDBJ databases">
        <title>Evolutionary Origins and Diversification of the Mycorrhizal Mutualists.</title>
        <authorList>
            <consortium name="DOE Joint Genome Institute"/>
            <consortium name="Mycorrhizal Genomics Consortium"/>
            <person name="Kohler A."/>
            <person name="Kuo A."/>
            <person name="Nagy L.G."/>
            <person name="Floudas D."/>
            <person name="Copeland A."/>
            <person name="Barry K.W."/>
            <person name="Cichocki N."/>
            <person name="Veneault-Fourrey C."/>
            <person name="LaButti K."/>
            <person name="Lindquist E.A."/>
            <person name="Lipzen A."/>
            <person name="Lundell T."/>
            <person name="Morin E."/>
            <person name="Murat C."/>
            <person name="Riley R."/>
            <person name="Ohm R."/>
            <person name="Sun H."/>
            <person name="Tunlid A."/>
            <person name="Henrissat B."/>
            <person name="Grigoriev I.V."/>
            <person name="Hibbett D.S."/>
            <person name="Martin F."/>
        </authorList>
    </citation>
    <scope>NUCLEOTIDE SEQUENCE [LARGE SCALE GENOMIC DNA]</scope>
    <source>
        <strain evidence="3">441</strain>
    </source>
</reference>
<dbReference type="AlphaFoldDB" id="A0A0C9YLB1"/>
<name>A0A0C9YLB1_9AGAM</name>
<dbReference type="Proteomes" id="UP000054018">
    <property type="component" value="Unassembled WGS sequence"/>
</dbReference>
<gene>
    <name evidence="2" type="ORF">PISMIDRAFT_19811</name>
</gene>
<organism evidence="2 3">
    <name type="scientific">Pisolithus microcarpus 441</name>
    <dbReference type="NCBI Taxonomy" id="765257"/>
    <lineage>
        <taxon>Eukaryota</taxon>
        <taxon>Fungi</taxon>
        <taxon>Dikarya</taxon>
        <taxon>Basidiomycota</taxon>
        <taxon>Agaricomycotina</taxon>
        <taxon>Agaricomycetes</taxon>
        <taxon>Agaricomycetidae</taxon>
        <taxon>Boletales</taxon>
        <taxon>Sclerodermatineae</taxon>
        <taxon>Pisolithaceae</taxon>
        <taxon>Pisolithus</taxon>
    </lineage>
</organism>
<evidence type="ECO:0000313" key="2">
    <source>
        <dbReference type="EMBL" id="KIK11102.1"/>
    </source>
</evidence>
<proteinExistence type="predicted"/>
<accession>A0A0C9YLB1</accession>
<reference evidence="2 3" key="1">
    <citation type="submission" date="2014-04" db="EMBL/GenBank/DDBJ databases">
        <authorList>
            <consortium name="DOE Joint Genome Institute"/>
            <person name="Kuo A."/>
            <person name="Kohler A."/>
            <person name="Costa M.D."/>
            <person name="Nagy L.G."/>
            <person name="Floudas D."/>
            <person name="Copeland A."/>
            <person name="Barry K.W."/>
            <person name="Cichocki N."/>
            <person name="Veneault-Fourrey C."/>
            <person name="LaButti K."/>
            <person name="Lindquist E.A."/>
            <person name="Lipzen A."/>
            <person name="Lundell T."/>
            <person name="Morin E."/>
            <person name="Murat C."/>
            <person name="Sun H."/>
            <person name="Tunlid A."/>
            <person name="Henrissat B."/>
            <person name="Grigoriev I.V."/>
            <person name="Hibbett D.S."/>
            <person name="Martin F."/>
            <person name="Nordberg H.P."/>
            <person name="Cantor M.N."/>
            <person name="Hua S.X."/>
        </authorList>
    </citation>
    <scope>NUCLEOTIDE SEQUENCE [LARGE SCALE GENOMIC DNA]</scope>
    <source>
        <strain evidence="2 3">441</strain>
    </source>
</reference>
<evidence type="ECO:0000313" key="3">
    <source>
        <dbReference type="Proteomes" id="UP000054018"/>
    </source>
</evidence>